<evidence type="ECO:0000313" key="3">
    <source>
        <dbReference type="Proteomes" id="UP001176940"/>
    </source>
</evidence>
<dbReference type="PANTHER" id="PTHR21301:SF12">
    <property type="match status" value="1"/>
</dbReference>
<evidence type="ECO:0000313" key="2">
    <source>
        <dbReference type="EMBL" id="CAJ0940769.1"/>
    </source>
</evidence>
<dbReference type="InterPro" id="IPR000477">
    <property type="entry name" value="RT_dom"/>
</dbReference>
<keyword evidence="3" id="KW-1185">Reference proteome</keyword>
<dbReference type="PROSITE" id="PS50878">
    <property type="entry name" value="RT_POL"/>
    <property type="match status" value="1"/>
</dbReference>
<evidence type="ECO:0000259" key="1">
    <source>
        <dbReference type="PROSITE" id="PS50878"/>
    </source>
</evidence>
<dbReference type="EMBL" id="CAUEEQ010018073">
    <property type="protein sequence ID" value="CAJ0940769.1"/>
    <property type="molecule type" value="Genomic_DNA"/>
</dbReference>
<sequence length="195" mass="22300">MCGGPKQIKLEQKVPTPLIQKAPSFFLDTGAFLNNIRQLCTKPTEAFLVSFDVKDLYTSIPHSHGIESVNQLLLSSGMDTDQINLCVELLSLVLTTNFFMFQEKYYLNICGTAMGSNAAPPYANCYLADYERTVIYTSHLYQNNVFLWKRYIDGIFCRWGGTVESLNSFFELLNPFWPGLSFTMSYGTKYIFWTH</sequence>
<gene>
    <name evidence="2" type="ORF">RIMI_LOCUS8922059</name>
</gene>
<comment type="caution">
    <text evidence="2">The sequence shown here is derived from an EMBL/GenBank/DDBJ whole genome shotgun (WGS) entry which is preliminary data.</text>
</comment>
<protein>
    <recommendedName>
        <fullName evidence="1">Reverse transcriptase domain-containing protein</fullName>
    </recommendedName>
</protein>
<dbReference type="Proteomes" id="UP001176940">
    <property type="component" value="Unassembled WGS sequence"/>
</dbReference>
<organism evidence="2 3">
    <name type="scientific">Ranitomeya imitator</name>
    <name type="common">mimic poison frog</name>
    <dbReference type="NCBI Taxonomy" id="111125"/>
    <lineage>
        <taxon>Eukaryota</taxon>
        <taxon>Metazoa</taxon>
        <taxon>Chordata</taxon>
        <taxon>Craniata</taxon>
        <taxon>Vertebrata</taxon>
        <taxon>Euteleostomi</taxon>
        <taxon>Amphibia</taxon>
        <taxon>Batrachia</taxon>
        <taxon>Anura</taxon>
        <taxon>Neobatrachia</taxon>
        <taxon>Hyloidea</taxon>
        <taxon>Dendrobatidae</taxon>
        <taxon>Dendrobatinae</taxon>
        <taxon>Ranitomeya</taxon>
    </lineage>
</organism>
<name>A0ABN9LG75_9NEOB</name>
<dbReference type="PANTHER" id="PTHR21301">
    <property type="entry name" value="REVERSE TRANSCRIPTASE"/>
    <property type="match status" value="1"/>
</dbReference>
<feature type="domain" description="Reverse transcriptase" evidence="1">
    <location>
        <begin position="1"/>
        <end position="195"/>
    </location>
</feature>
<accession>A0ABN9LG75</accession>
<reference evidence="2" key="1">
    <citation type="submission" date="2023-07" db="EMBL/GenBank/DDBJ databases">
        <authorList>
            <person name="Stuckert A."/>
        </authorList>
    </citation>
    <scope>NUCLEOTIDE SEQUENCE</scope>
</reference>
<proteinExistence type="predicted"/>